<dbReference type="SUPFAM" id="SSF53756">
    <property type="entry name" value="UDP-Glycosyltransferase/glycogen phosphorylase"/>
    <property type="match status" value="1"/>
</dbReference>
<dbReference type="STRING" id="28092.WM40_14230"/>
<protein>
    <submittedName>
        <fullName evidence="1">Uncharacterized protein</fullName>
    </submittedName>
</protein>
<evidence type="ECO:0000313" key="1">
    <source>
        <dbReference type="EMBL" id="KKB62923.1"/>
    </source>
</evidence>
<reference evidence="1 2" key="1">
    <citation type="submission" date="2015-03" db="EMBL/GenBank/DDBJ databases">
        <title>Draft Genome Sequence of Burkholderia andropogonis type strain ICMP2807, isolated from Sorghum bicolor.</title>
        <authorList>
            <person name="Lopes-Santos L."/>
            <person name="Castro D.B."/>
            <person name="Ottoboni L.M."/>
            <person name="Park D."/>
            <person name="Weirc B.S."/>
            <person name="Destefano S.A."/>
        </authorList>
    </citation>
    <scope>NUCLEOTIDE SEQUENCE [LARGE SCALE GENOMIC DNA]</scope>
    <source>
        <strain evidence="1 2">ICMP2807</strain>
    </source>
</reference>
<evidence type="ECO:0000313" key="2">
    <source>
        <dbReference type="Proteomes" id="UP000033618"/>
    </source>
</evidence>
<proteinExistence type="predicted"/>
<sequence>MLSEIGDLDSACLPVYRPKLQDFLDTARQIASVRHVITVDTAVAHLAGAMGKSMTILLVDNPAPMWRSAAFRSRLYPNARFVWVKKTAPKNAWINHDIFHFDTAQSIHTVYLENLCEYLLDSLSIDGLFI</sequence>
<dbReference type="AlphaFoldDB" id="A0A0F5JYM1"/>
<dbReference type="Gene3D" id="3.40.50.2000">
    <property type="entry name" value="Glycogen Phosphorylase B"/>
    <property type="match status" value="1"/>
</dbReference>
<accession>A0A0F5JYM1</accession>
<keyword evidence="2" id="KW-1185">Reference proteome</keyword>
<dbReference type="EMBL" id="LAQU01000014">
    <property type="protein sequence ID" value="KKB62923.1"/>
    <property type="molecule type" value="Genomic_DNA"/>
</dbReference>
<dbReference type="Proteomes" id="UP000033618">
    <property type="component" value="Unassembled WGS sequence"/>
</dbReference>
<name>A0A0F5JYM1_9BURK</name>
<gene>
    <name evidence="1" type="ORF">WM40_14230</name>
</gene>
<organism evidence="1 2">
    <name type="scientific">Robbsia andropogonis</name>
    <dbReference type="NCBI Taxonomy" id="28092"/>
    <lineage>
        <taxon>Bacteria</taxon>
        <taxon>Pseudomonadati</taxon>
        <taxon>Pseudomonadota</taxon>
        <taxon>Betaproteobacteria</taxon>
        <taxon>Burkholderiales</taxon>
        <taxon>Burkholderiaceae</taxon>
        <taxon>Robbsia</taxon>
    </lineage>
</organism>
<comment type="caution">
    <text evidence="1">The sequence shown here is derived from an EMBL/GenBank/DDBJ whole genome shotgun (WGS) entry which is preliminary data.</text>
</comment>
<dbReference type="PATRIC" id="fig|28092.6.peg.3361"/>